<proteinExistence type="predicted"/>
<dbReference type="InterPro" id="IPR010661">
    <property type="entry name" value="RVT_thumb"/>
</dbReference>
<dbReference type="InterPro" id="IPR043128">
    <property type="entry name" value="Rev_trsase/Diguanyl_cyclase"/>
</dbReference>
<keyword evidence="2" id="KW-0548">Nucleotidyltransferase</keyword>
<evidence type="ECO:0000256" key="5">
    <source>
        <dbReference type="ARBA" id="ARBA00022801"/>
    </source>
</evidence>
<evidence type="ECO:0000256" key="2">
    <source>
        <dbReference type="ARBA" id="ARBA00022695"/>
    </source>
</evidence>
<dbReference type="GO" id="GO:0003964">
    <property type="term" value="F:RNA-directed DNA polymerase activity"/>
    <property type="evidence" value="ECO:0007669"/>
    <property type="project" value="UniProtKB-KW"/>
</dbReference>
<keyword evidence="1" id="KW-0808">Transferase</keyword>
<dbReference type="Gene3D" id="3.30.420.10">
    <property type="entry name" value="Ribonuclease H-like superfamily/Ribonuclease H"/>
    <property type="match status" value="1"/>
</dbReference>
<dbReference type="InterPro" id="IPR036397">
    <property type="entry name" value="RNaseH_sf"/>
</dbReference>
<dbReference type="PANTHER" id="PTHR41694">
    <property type="entry name" value="ENDOGENOUS RETROVIRUS GROUP K MEMBER POL PROTEIN"/>
    <property type="match status" value="1"/>
</dbReference>
<dbReference type="GO" id="GO:0016787">
    <property type="term" value="F:hydrolase activity"/>
    <property type="evidence" value="ECO:0007669"/>
    <property type="project" value="UniProtKB-KW"/>
</dbReference>
<dbReference type="Proteomes" id="UP000796761">
    <property type="component" value="Unassembled WGS sequence"/>
</dbReference>
<dbReference type="Gene3D" id="3.30.70.270">
    <property type="match status" value="1"/>
</dbReference>
<dbReference type="Pfam" id="PF06817">
    <property type="entry name" value="RVT_thumb"/>
    <property type="match status" value="1"/>
</dbReference>
<dbReference type="GO" id="GO:0035613">
    <property type="term" value="F:RNA stem-loop binding"/>
    <property type="evidence" value="ECO:0007669"/>
    <property type="project" value="TreeGrafter"/>
</dbReference>
<dbReference type="GO" id="GO:0004519">
    <property type="term" value="F:endonuclease activity"/>
    <property type="evidence" value="ECO:0007669"/>
    <property type="project" value="UniProtKB-KW"/>
</dbReference>
<keyword evidence="5" id="KW-0378">Hydrolase</keyword>
<name>A0A8K1D9H3_9PASS</name>
<accession>A0A8K1D9H3</accession>
<organism evidence="8 9">
    <name type="scientific">Zosterops borbonicus</name>
    <dbReference type="NCBI Taxonomy" id="364589"/>
    <lineage>
        <taxon>Eukaryota</taxon>
        <taxon>Metazoa</taxon>
        <taxon>Chordata</taxon>
        <taxon>Craniata</taxon>
        <taxon>Vertebrata</taxon>
        <taxon>Euteleostomi</taxon>
        <taxon>Archelosauria</taxon>
        <taxon>Archosauria</taxon>
        <taxon>Dinosauria</taxon>
        <taxon>Saurischia</taxon>
        <taxon>Theropoda</taxon>
        <taxon>Coelurosauria</taxon>
        <taxon>Aves</taxon>
        <taxon>Neognathae</taxon>
        <taxon>Neoaves</taxon>
        <taxon>Telluraves</taxon>
        <taxon>Australaves</taxon>
        <taxon>Passeriformes</taxon>
        <taxon>Sylvioidea</taxon>
        <taxon>Zosteropidae</taxon>
        <taxon>Zosterops</taxon>
    </lineage>
</organism>
<keyword evidence="3" id="KW-0540">Nuclease</keyword>
<dbReference type="AlphaFoldDB" id="A0A8K1D9H3"/>
<dbReference type="EMBL" id="SWJQ01001795">
    <property type="protein sequence ID" value="TRZ07397.1"/>
    <property type="molecule type" value="Genomic_DNA"/>
</dbReference>
<evidence type="ECO:0000259" key="7">
    <source>
        <dbReference type="Pfam" id="PF06817"/>
    </source>
</evidence>
<feature type="domain" description="Reverse transcriptase thumb" evidence="7">
    <location>
        <begin position="18"/>
        <end position="81"/>
    </location>
</feature>
<sequence length="232" mass="25905">MNLLTLDSRSMRGQTTVPQQLTIQDDPKTLRDLHSLCGSINWVSPLIGITTEDLAPLFNLLHGNGGMDSPCALMPEARHTITKVQEALSSHQAHRIKPSLPLQFVILDSYPGQISIHVPKHRLFNRYCAFNLMPKLIQSRTPLKALMVFTDGSGASHKSVMTWMDHKTQKWESDVQILEGSPQIAELAAVVRAFEKFKDKPFNPVIDTAYIAGIAMRAEHALLKEVSKFTPN</sequence>
<gene>
    <name evidence="8" type="ORF">HGM15179_019704</name>
</gene>
<dbReference type="InterPro" id="IPR043502">
    <property type="entry name" value="DNA/RNA_pol_sf"/>
</dbReference>
<evidence type="ECO:0000256" key="1">
    <source>
        <dbReference type="ARBA" id="ARBA00022679"/>
    </source>
</evidence>
<evidence type="ECO:0000313" key="9">
    <source>
        <dbReference type="Proteomes" id="UP000796761"/>
    </source>
</evidence>
<evidence type="ECO:0000256" key="4">
    <source>
        <dbReference type="ARBA" id="ARBA00022759"/>
    </source>
</evidence>
<evidence type="ECO:0000313" key="8">
    <source>
        <dbReference type="EMBL" id="TRZ07397.1"/>
    </source>
</evidence>
<reference evidence="8" key="1">
    <citation type="submission" date="2019-04" db="EMBL/GenBank/DDBJ databases">
        <title>Genome assembly of Zosterops borbonicus 15179.</title>
        <authorList>
            <person name="Leroy T."/>
            <person name="Anselmetti Y."/>
            <person name="Tilak M.-K."/>
            <person name="Nabholz B."/>
        </authorList>
    </citation>
    <scope>NUCLEOTIDE SEQUENCE</scope>
    <source>
        <strain evidence="8">HGM_15179</strain>
        <tissue evidence="8">Muscle</tissue>
    </source>
</reference>
<dbReference type="OrthoDB" id="6773263at2759"/>
<keyword evidence="4" id="KW-0255">Endonuclease</keyword>
<evidence type="ECO:0000256" key="3">
    <source>
        <dbReference type="ARBA" id="ARBA00022722"/>
    </source>
</evidence>
<keyword evidence="6" id="KW-0695">RNA-directed DNA polymerase</keyword>
<comment type="caution">
    <text evidence="8">The sequence shown here is derived from an EMBL/GenBank/DDBJ whole genome shotgun (WGS) entry which is preliminary data.</text>
</comment>
<dbReference type="SUPFAM" id="SSF56672">
    <property type="entry name" value="DNA/RNA polymerases"/>
    <property type="match status" value="1"/>
</dbReference>
<dbReference type="PANTHER" id="PTHR41694:SF3">
    <property type="entry name" value="RNA-DIRECTED DNA POLYMERASE-RELATED"/>
    <property type="match status" value="1"/>
</dbReference>
<evidence type="ECO:0000256" key="6">
    <source>
        <dbReference type="ARBA" id="ARBA00022918"/>
    </source>
</evidence>
<protein>
    <recommendedName>
        <fullName evidence="7">Reverse transcriptase thumb domain-containing protein</fullName>
    </recommendedName>
</protein>
<keyword evidence="9" id="KW-1185">Reference proteome</keyword>